<evidence type="ECO:0000256" key="3">
    <source>
        <dbReference type="RuleBase" id="RU000363"/>
    </source>
</evidence>
<sequence>MTQQNSKLAGKVALVTGASSGIGEATALALAEHGAAVALVARRKERLDELAGRIEGMGGKVAVIVSDLAQAGQGAAVVQQTLEALGRLDIVVNNAGVMLLGPVAGGDPSDLQRMMDLNVTALMHLSQAALETMKPQRSGHIVNISSVSGRGASPLSAGYSASKWAVGGFSEGLRQEAKQDRIRVTVIEPGVVATELTDHITHTQTKDAYEGRIKDMEALQSEDIAAAVVYAVTQPERVNVNELLIRPLDQG</sequence>
<dbReference type="SMART" id="SM00822">
    <property type="entry name" value="PKS_KR"/>
    <property type="match status" value="1"/>
</dbReference>
<evidence type="ECO:0000256" key="2">
    <source>
        <dbReference type="ARBA" id="ARBA00023002"/>
    </source>
</evidence>
<dbReference type="Proteomes" id="UP000552709">
    <property type="component" value="Unassembled WGS sequence"/>
</dbReference>
<dbReference type="SUPFAM" id="SSF51735">
    <property type="entry name" value="NAD(P)-binding Rossmann-fold domains"/>
    <property type="match status" value="1"/>
</dbReference>
<keyword evidence="6" id="KW-1185">Reference proteome</keyword>
<dbReference type="RefSeq" id="WP_184135927.1">
    <property type="nucleotide sequence ID" value="NZ_JACHFL010000013.1"/>
</dbReference>
<dbReference type="InterPro" id="IPR036291">
    <property type="entry name" value="NAD(P)-bd_dom_sf"/>
</dbReference>
<dbReference type="PANTHER" id="PTHR43115:SF4">
    <property type="entry name" value="DEHYDROGENASE_REDUCTASE SDR FAMILY MEMBER 11"/>
    <property type="match status" value="1"/>
</dbReference>
<reference evidence="5 6" key="1">
    <citation type="submission" date="2020-08" db="EMBL/GenBank/DDBJ databases">
        <title>Genomic Encyclopedia of Type Strains, Phase IV (KMG-IV): sequencing the most valuable type-strain genomes for metagenomic binning, comparative biology and taxonomic classification.</title>
        <authorList>
            <person name="Goeker M."/>
        </authorList>
    </citation>
    <scope>NUCLEOTIDE SEQUENCE [LARGE SCALE GENOMIC DNA]</scope>
    <source>
        <strain evidence="5 6">DSM 27939</strain>
    </source>
</reference>
<gene>
    <name evidence="5" type="ORF">HNQ08_004026</name>
</gene>
<evidence type="ECO:0000313" key="5">
    <source>
        <dbReference type="EMBL" id="MBB5364913.1"/>
    </source>
</evidence>
<dbReference type="InterPro" id="IPR002347">
    <property type="entry name" value="SDR_fam"/>
</dbReference>
<organism evidence="5 6">
    <name type="scientific">Deinococcus humi</name>
    <dbReference type="NCBI Taxonomy" id="662880"/>
    <lineage>
        <taxon>Bacteria</taxon>
        <taxon>Thermotogati</taxon>
        <taxon>Deinococcota</taxon>
        <taxon>Deinococci</taxon>
        <taxon>Deinococcales</taxon>
        <taxon>Deinococcaceae</taxon>
        <taxon>Deinococcus</taxon>
    </lineage>
</organism>
<dbReference type="GO" id="GO:0016616">
    <property type="term" value="F:oxidoreductase activity, acting on the CH-OH group of donors, NAD or NADP as acceptor"/>
    <property type="evidence" value="ECO:0007669"/>
    <property type="project" value="UniProtKB-ARBA"/>
</dbReference>
<evidence type="ECO:0000256" key="1">
    <source>
        <dbReference type="ARBA" id="ARBA00006484"/>
    </source>
</evidence>
<dbReference type="Pfam" id="PF00106">
    <property type="entry name" value="adh_short"/>
    <property type="match status" value="1"/>
</dbReference>
<evidence type="ECO:0000259" key="4">
    <source>
        <dbReference type="SMART" id="SM00822"/>
    </source>
</evidence>
<dbReference type="PROSITE" id="PS00061">
    <property type="entry name" value="ADH_SHORT"/>
    <property type="match status" value="1"/>
</dbReference>
<dbReference type="PIRSF" id="PIRSF000126">
    <property type="entry name" value="11-beta-HSD1"/>
    <property type="match status" value="1"/>
</dbReference>
<dbReference type="PRINTS" id="PR00081">
    <property type="entry name" value="GDHRDH"/>
</dbReference>
<name>A0A7W8JXZ4_9DEIO</name>
<keyword evidence="2" id="KW-0560">Oxidoreductase</keyword>
<dbReference type="FunFam" id="3.40.50.720:FF:000047">
    <property type="entry name" value="NADP-dependent L-serine/L-allo-threonine dehydrogenase"/>
    <property type="match status" value="1"/>
</dbReference>
<dbReference type="EMBL" id="JACHFL010000013">
    <property type="protein sequence ID" value="MBB5364913.1"/>
    <property type="molecule type" value="Genomic_DNA"/>
</dbReference>
<dbReference type="PANTHER" id="PTHR43115">
    <property type="entry name" value="DEHYDROGENASE/REDUCTASE SDR FAMILY MEMBER 11"/>
    <property type="match status" value="1"/>
</dbReference>
<dbReference type="InterPro" id="IPR020904">
    <property type="entry name" value="Sc_DH/Rdtase_CS"/>
</dbReference>
<dbReference type="PRINTS" id="PR00080">
    <property type="entry name" value="SDRFAMILY"/>
</dbReference>
<dbReference type="Gene3D" id="3.40.50.720">
    <property type="entry name" value="NAD(P)-binding Rossmann-like Domain"/>
    <property type="match status" value="1"/>
</dbReference>
<protein>
    <submittedName>
        <fullName evidence="5">NADP-dependent 3-hydroxy acid dehydrogenase YdfG</fullName>
    </submittedName>
</protein>
<accession>A0A7W8JXZ4</accession>
<proteinExistence type="inferred from homology"/>
<dbReference type="InterPro" id="IPR057326">
    <property type="entry name" value="KR_dom"/>
</dbReference>
<comment type="caution">
    <text evidence="5">The sequence shown here is derived from an EMBL/GenBank/DDBJ whole genome shotgun (WGS) entry which is preliminary data.</text>
</comment>
<comment type="similarity">
    <text evidence="1 3">Belongs to the short-chain dehydrogenases/reductases (SDR) family.</text>
</comment>
<evidence type="ECO:0000313" key="6">
    <source>
        <dbReference type="Proteomes" id="UP000552709"/>
    </source>
</evidence>
<feature type="domain" description="Ketoreductase" evidence="4">
    <location>
        <begin position="11"/>
        <end position="195"/>
    </location>
</feature>
<dbReference type="AlphaFoldDB" id="A0A7W8JXZ4"/>